<feature type="domain" description="RNase III" evidence="2">
    <location>
        <begin position="59"/>
        <end position="162"/>
    </location>
</feature>
<sequence length="238" mass="26356">MASVHRETDLANIVQDCQDTTQQSIIHAIAMSTFTPQFPLLPTDGWTQVRDTGDPITLECLESLGDARIAYMIADLQSKLFPNADQRELSGVLNPLLSNATFQHLLHKLGVDTEPVDNYAKAAGDAFEIFLELFSKHRPVASGHWVSDIFTPLVTAAMSNTKKRKREAKPAMNAISKPSNNSGGKFANQRHQKTRPENSHINPSRRRGRRDRSSVSTLPPPASTSRFPSTPFTFPFSS</sequence>
<dbReference type="GO" id="GO:0004525">
    <property type="term" value="F:ribonuclease III activity"/>
    <property type="evidence" value="ECO:0007669"/>
    <property type="project" value="InterPro"/>
</dbReference>
<organism evidence="3 4">
    <name type="scientific">Mycena venus</name>
    <dbReference type="NCBI Taxonomy" id="2733690"/>
    <lineage>
        <taxon>Eukaryota</taxon>
        <taxon>Fungi</taxon>
        <taxon>Dikarya</taxon>
        <taxon>Basidiomycota</taxon>
        <taxon>Agaricomycotina</taxon>
        <taxon>Agaricomycetes</taxon>
        <taxon>Agaricomycetidae</taxon>
        <taxon>Agaricales</taxon>
        <taxon>Marasmiineae</taxon>
        <taxon>Mycenaceae</taxon>
        <taxon>Mycena</taxon>
    </lineage>
</organism>
<dbReference type="SUPFAM" id="SSF69065">
    <property type="entry name" value="RNase III domain-like"/>
    <property type="match status" value="1"/>
</dbReference>
<comment type="caution">
    <text evidence="3">The sequence shown here is derived from an EMBL/GenBank/DDBJ whole genome shotgun (WGS) entry which is preliminary data.</text>
</comment>
<dbReference type="InterPro" id="IPR000999">
    <property type="entry name" value="RNase_III_dom"/>
</dbReference>
<evidence type="ECO:0000256" key="1">
    <source>
        <dbReference type="SAM" id="MobiDB-lite"/>
    </source>
</evidence>
<reference evidence="3" key="1">
    <citation type="submission" date="2020-05" db="EMBL/GenBank/DDBJ databases">
        <title>Mycena genomes resolve the evolution of fungal bioluminescence.</title>
        <authorList>
            <person name="Tsai I.J."/>
        </authorList>
    </citation>
    <scope>NUCLEOTIDE SEQUENCE</scope>
    <source>
        <strain evidence="3">CCC161011</strain>
    </source>
</reference>
<keyword evidence="4" id="KW-1185">Reference proteome</keyword>
<dbReference type="Proteomes" id="UP000620124">
    <property type="component" value="Unassembled WGS sequence"/>
</dbReference>
<dbReference type="AlphaFoldDB" id="A0A8H7CFJ5"/>
<proteinExistence type="predicted"/>
<evidence type="ECO:0000313" key="3">
    <source>
        <dbReference type="EMBL" id="KAF7335814.1"/>
    </source>
</evidence>
<evidence type="ECO:0000259" key="2">
    <source>
        <dbReference type="PROSITE" id="PS50142"/>
    </source>
</evidence>
<dbReference type="OrthoDB" id="3064970at2759"/>
<feature type="region of interest" description="Disordered" evidence="1">
    <location>
        <begin position="161"/>
        <end position="238"/>
    </location>
</feature>
<feature type="compositionally biased region" description="Low complexity" evidence="1">
    <location>
        <begin position="223"/>
        <end position="238"/>
    </location>
</feature>
<evidence type="ECO:0000313" key="4">
    <source>
        <dbReference type="Proteomes" id="UP000620124"/>
    </source>
</evidence>
<dbReference type="GO" id="GO:0006396">
    <property type="term" value="P:RNA processing"/>
    <property type="evidence" value="ECO:0007669"/>
    <property type="project" value="InterPro"/>
</dbReference>
<gene>
    <name evidence="3" type="ORF">MVEN_02237400</name>
</gene>
<dbReference type="Gene3D" id="1.10.1520.10">
    <property type="entry name" value="Ribonuclease III domain"/>
    <property type="match status" value="1"/>
</dbReference>
<accession>A0A8H7CFJ5</accession>
<protein>
    <recommendedName>
        <fullName evidence="2">RNase III domain-containing protein</fullName>
    </recommendedName>
</protein>
<dbReference type="PROSITE" id="PS50142">
    <property type="entry name" value="RNASE_3_2"/>
    <property type="match status" value="1"/>
</dbReference>
<dbReference type="InterPro" id="IPR036389">
    <property type="entry name" value="RNase_III_sf"/>
</dbReference>
<dbReference type="EMBL" id="JACAZI010000024">
    <property type="protein sequence ID" value="KAF7335814.1"/>
    <property type="molecule type" value="Genomic_DNA"/>
</dbReference>
<name>A0A8H7CFJ5_9AGAR</name>